<dbReference type="AlphaFoldDB" id="A0A398CNQ1"/>
<accession>A0A398CNQ1</accession>
<gene>
    <name evidence="1" type="ORF">D3H35_09990</name>
</gene>
<dbReference type="SUPFAM" id="SSF53822">
    <property type="entry name" value="Periplasmic binding protein-like I"/>
    <property type="match status" value="1"/>
</dbReference>
<comment type="caution">
    <text evidence="1">The sequence shown here is derived from an EMBL/GenBank/DDBJ whole genome shotgun (WGS) entry which is preliminary data.</text>
</comment>
<evidence type="ECO:0000313" key="1">
    <source>
        <dbReference type="EMBL" id="RIE03870.1"/>
    </source>
</evidence>
<reference evidence="1 2" key="1">
    <citation type="submission" date="2018-09" db="EMBL/GenBank/DDBJ databases">
        <title>Cohnella cavernae sp. nov., isolated from a karst cave.</title>
        <authorList>
            <person name="Zhu H."/>
        </authorList>
    </citation>
    <scope>NUCLEOTIDE SEQUENCE [LARGE SCALE GENOMIC DNA]</scope>
    <source>
        <strain evidence="1 2">K2E09-144</strain>
    </source>
</reference>
<dbReference type="InterPro" id="IPR028082">
    <property type="entry name" value="Peripla_BP_I"/>
</dbReference>
<sequence length="98" mass="11221">MQRHRLREYSSKPRCSARKTRGRIIVAPIEFPSVESQKEFYSYLESLSSKLSDQSIPVVFINNDLQETSLSCVSIDNYLSARLAMEHLLAWDISALPT</sequence>
<dbReference type="Gene3D" id="3.40.50.2300">
    <property type="match status" value="1"/>
</dbReference>
<dbReference type="OrthoDB" id="9796186at2"/>
<organism evidence="1 2">
    <name type="scientific">Cohnella faecalis</name>
    <dbReference type="NCBI Taxonomy" id="2315694"/>
    <lineage>
        <taxon>Bacteria</taxon>
        <taxon>Bacillati</taxon>
        <taxon>Bacillota</taxon>
        <taxon>Bacilli</taxon>
        <taxon>Bacillales</taxon>
        <taxon>Paenibacillaceae</taxon>
        <taxon>Cohnella</taxon>
    </lineage>
</organism>
<protein>
    <submittedName>
        <fullName evidence="1">LacI family transcriptional regulator</fullName>
    </submittedName>
</protein>
<name>A0A398CNQ1_9BACL</name>
<keyword evidence="2" id="KW-1185">Reference proteome</keyword>
<dbReference type="Proteomes" id="UP000266340">
    <property type="component" value="Unassembled WGS sequence"/>
</dbReference>
<dbReference type="RefSeq" id="WP_119148941.1">
    <property type="nucleotide sequence ID" value="NZ_QXJM01000030.1"/>
</dbReference>
<evidence type="ECO:0000313" key="2">
    <source>
        <dbReference type="Proteomes" id="UP000266340"/>
    </source>
</evidence>
<proteinExistence type="predicted"/>
<dbReference type="EMBL" id="QXJM01000030">
    <property type="protein sequence ID" value="RIE03870.1"/>
    <property type="molecule type" value="Genomic_DNA"/>
</dbReference>